<organism evidence="12 13">
    <name type="scientific">Colletotrichum spinosum</name>
    <dbReference type="NCBI Taxonomy" id="1347390"/>
    <lineage>
        <taxon>Eukaryota</taxon>
        <taxon>Fungi</taxon>
        <taxon>Dikarya</taxon>
        <taxon>Ascomycota</taxon>
        <taxon>Pezizomycotina</taxon>
        <taxon>Sordariomycetes</taxon>
        <taxon>Hypocreomycetidae</taxon>
        <taxon>Glomerellales</taxon>
        <taxon>Glomerellaceae</taxon>
        <taxon>Colletotrichum</taxon>
        <taxon>Colletotrichum orbiculare species complex</taxon>
    </lineage>
</organism>
<feature type="chain" id="PRO_5025099509" description="Pectate lyase" evidence="10">
    <location>
        <begin position="17"/>
        <end position="319"/>
    </location>
</feature>
<evidence type="ECO:0000256" key="1">
    <source>
        <dbReference type="ARBA" id="ARBA00000695"/>
    </source>
</evidence>
<dbReference type="InterPro" id="IPR012334">
    <property type="entry name" value="Pectin_lyas_fold"/>
</dbReference>
<dbReference type="Gene3D" id="2.160.20.10">
    <property type="entry name" value="Single-stranded right-handed beta-helix, Pectin lyase-like"/>
    <property type="match status" value="1"/>
</dbReference>
<comment type="caution">
    <text evidence="12">The sequence shown here is derived from an EMBL/GenBank/DDBJ whole genome shotgun (WGS) entry which is preliminary data.</text>
</comment>
<dbReference type="SUPFAM" id="SSF51126">
    <property type="entry name" value="Pectin lyase-like"/>
    <property type="match status" value="1"/>
</dbReference>
<evidence type="ECO:0000256" key="7">
    <source>
        <dbReference type="ARBA" id="ARBA00022837"/>
    </source>
</evidence>
<gene>
    <name evidence="12" type="primary">plyE-4</name>
    <name evidence="12" type="ORF">C8035_v002028</name>
</gene>
<keyword evidence="7 10" id="KW-0106">Calcium</keyword>
<dbReference type="GO" id="GO:0030570">
    <property type="term" value="F:pectate lyase activity"/>
    <property type="evidence" value="ECO:0007669"/>
    <property type="project" value="UniProtKB-UniRule"/>
</dbReference>
<accession>A0A4R8Q1K6</accession>
<feature type="compositionally biased region" description="Low complexity" evidence="11">
    <location>
        <begin position="32"/>
        <end position="44"/>
    </location>
</feature>
<evidence type="ECO:0000256" key="4">
    <source>
        <dbReference type="ARBA" id="ARBA00006463"/>
    </source>
</evidence>
<evidence type="ECO:0000256" key="9">
    <source>
        <dbReference type="ARBA" id="ARBA00025679"/>
    </source>
</evidence>
<dbReference type="PANTHER" id="PTHR33407:SF9">
    <property type="entry name" value="PECTATE LYASE F-RELATED"/>
    <property type="match status" value="1"/>
</dbReference>
<evidence type="ECO:0000256" key="3">
    <source>
        <dbReference type="ARBA" id="ARBA00004613"/>
    </source>
</evidence>
<dbReference type="InterPro" id="IPR004898">
    <property type="entry name" value="Pectate_lyase_PlyH/PlyE-like"/>
</dbReference>
<feature type="compositionally biased region" description="Gly residues" evidence="11">
    <location>
        <begin position="76"/>
        <end position="92"/>
    </location>
</feature>
<keyword evidence="8 10" id="KW-0456">Lyase</keyword>
<evidence type="ECO:0000256" key="5">
    <source>
        <dbReference type="ARBA" id="ARBA00022525"/>
    </source>
</evidence>
<comment type="similarity">
    <text evidence="4 10">Belongs to the polysaccharide lyase 3 family.</text>
</comment>
<keyword evidence="13" id="KW-1185">Reference proteome</keyword>
<protein>
    <recommendedName>
        <fullName evidence="10">Pectate lyase</fullName>
        <ecNumber evidence="10">4.2.2.2</ecNumber>
    </recommendedName>
</protein>
<feature type="region of interest" description="Disordered" evidence="11">
    <location>
        <begin position="24"/>
        <end position="92"/>
    </location>
</feature>
<dbReference type="GO" id="GO:0045490">
    <property type="term" value="P:pectin catabolic process"/>
    <property type="evidence" value="ECO:0007669"/>
    <property type="project" value="TreeGrafter"/>
</dbReference>
<evidence type="ECO:0000313" key="12">
    <source>
        <dbReference type="EMBL" id="TDZ30770.1"/>
    </source>
</evidence>
<feature type="compositionally biased region" description="Low complexity" evidence="11">
    <location>
        <begin position="52"/>
        <end position="75"/>
    </location>
</feature>
<dbReference type="EMBL" id="QAPG01000119">
    <property type="protein sequence ID" value="TDZ30770.1"/>
    <property type="molecule type" value="Genomic_DNA"/>
</dbReference>
<evidence type="ECO:0000256" key="8">
    <source>
        <dbReference type="ARBA" id="ARBA00023239"/>
    </source>
</evidence>
<comment type="function">
    <text evidence="9 10">Pectinolytic enzyme consist of four classes of enzymes: pectin lyase, polygalacturonase, pectin methylesterase and rhamnogalacturonase. Among pectinolytic enzymes, pectin lyase is the most important in depolymerization of pectin, since it cleaves internal glycosidic bonds of highly methylated pectins. Favors pectate, the anion, over pectin, the methyl ester.</text>
</comment>
<evidence type="ECO:0000256" key="10">
    <source>
        <dbReference type="RuleBase" id="RU367009"/>
    </source>
</evidence>
<dbReference type="PANTHER" id="PTHR33407">
    <property type="entry name" value="PECTATE LYASE F-RELATED"/>
    <property type="match status" value="1"/>
</dbReference>
<comment type="cofactor">
    <cofactor evidence="2 10">
        <name>Ca(2+)</name>
        <dbReference type="ChEBI" id="CHEBI:29108"/>
    </cofactor>
</comment>
<comment type="catalytic activity">
    <reaction evidence="1 10">
        <text>Eliminative cleavage of (1-&gt;4)-alpha-D-galacturonan to give oligosaccharides with 4-deoxy-alpha-D-galact-4-enuronosyl groups at their non-reducing ends.</text>
        <dbReference type="EC" id="4.2.2.2"/>
    </reaction>
</comment>
<feature type="signal peptide" evidence="10">
    <location>
        <begin position="1"/>
        <end position="16"/>
    </location>
</feature>
<reference evidence="12 13" key="1">
    <citation type="submission" date="2018-11" db="EMBL/GenBank/DDBJ databases">
        <title>Genome sequence and assembly of Colletotrichum spinosum.</title>
        <authorList>
            <person name="Gan P."/>
            <person name="Shirasu K."/>
        </authorList>
    </citation>
    <scope>NUCLEOTIDE SEQUENCE [LARGE SCALE GENOMIC DNA]</scope>
    <source>
        <strain evidence="12 13">CBS 515.97</strain>
    </source>
</reference>
<dbReference type="Proteomes" id="UP000295083">
    <property type="component" value="Unassembled WGS sequence"/>
</dbReference>
<dbReference type="EC" id="4.2.2.2" evidence="10"/>
<dbReference type="Pfam" id="PF03211">
    <property type="entry name" value="Pectate_lyase"/>
    <property type="match status" value="1"/>
</dbReference>
<dbReference type="InterPro" id="IPR011050">
    <property type="entry name" value="Pectin_lyase_fold/virulence"/>
</dbReference>
<proteinExistence type="inferred from homology"/>
<dbReference type="GO" id="GO:0005576">
    <property type="term" value="C:extracellular region"/>
    <property type="evidence" value="ECO:0007669"/>
    <property type="project" value="UniProtKB-SubCell"/>
</dbReference>
<sequence>MLFLALWAALTVLTYAATAGLEASKGGGTTKGGSTPKAGGSTPKAGGGTPKAGGSSAKVAGGSTSKARGTTKAGGTAKGGVTPGGSVGGGTVGGGTGSGCPFPIPASRGRITFTAPRRIVGSFDGGFMTYGRGITCNPNIEGGDVDAVFLLENGATLQNAIIGLDQQEGVHCLGSCVVRNVWWAGVCEDALTLKGNGNALVVGGGARGAKDKVIQHDGLGTVTINGFTVCDFGKLYRACGNCPVSGRRNVVVNNVRAYNGQVLTGINVDQGDTAMISNVCGSNVRSICNEFREARPGGSSQKLGTMPNSSCRTAQISRC</sequence>
<dbReference type="AlphaFoldDB" id="A0A4R8Q1K6"/>
<evidence type="ECO:0000256" key="2">
    <source>
        <dbReference type="ARBA" id="ARBA00001913"/>
    </source>
</evidence>
<evidence type="ECO:0000256" key="11">
    <source>
        <dbReference type="SAM" id="MobiDB-lite"/>
    </source>
</evidence>
<comment type="subcellular location">
    <subcellularLocation>
        <location evidence="3 10">Secreted</location>
    </subcellularLocation>
</comment>
<evidence type="ECO:0000256" key="6">
    <source>
        <dbReference type="ARBA" id="ARBA00022729"/>
    </source>
</evidence>
<evidence type="ECO:0000313" key="13">
    <source>
        <dbReference type="Proteomes" id="UP000295083"/>
    </source>
</evidence>
<name>A0A4R8Q1K6_9PEZI</name>
<keyword evidence="5 10" id="KW-0964">Secreted</keyword>
<keyword evidence="6 10" id="KW-0732">Signal</keyword>